<name>A0ABY3PRX2_9CYAN</name>
<dbReference type="SUPFAM" id="SSF53474">
    <property type="entry name" value="alpha/beta-Hydrolases"/>
    <property type="match status" value="1"/>
</dbReference>
<dbReference type="Proteomes" id="UP001054846">
    <property type="component" value="Chromosome"/>
</dbReference>
<gene>
    <name evidence="3" type="ORF">ISF26_09200</name>
</gene>
<keyword evidence="1" id="KW-0472">Membrane</keyword>
<evidence type="ECO:0000313" key="3">
    <source>
        <dbReference type="EMBL" id="UFP96364.1"/>
    </source>
</evidence>
<dbReference type="GO" id="GO:0016787">
    <property type="term" value="F:hydrolase activity"/>
    <property type="evidence" value="ECO:0007669"/>
    <property type="project" value="UniProtKB-KW"/>
</dbReference>
<keyword evidence="4" id="KW-1185">Reference proteome</keyword>
<keyword evidence="1" id="KW-1133">Transmembrane helix</keyword>
<keyword evidence="1" id="KW-0812">Transmembrane</keyword>
<feature type="domain" description="Serine aminopeptidase S33" evidence="2">
    <location>
        <begin position="90"/>
        <end position="215"/>
    </location>
</feature>
<sequence>MGRFDKTLHTTLLRPVRMLPIGLIVLALVLYAGACAYLRQAQERFIFFPEREVSETPATYGLGYEEVYLPLGDDRLHGWWIPADRPDAPVVLYLHGNGINVGANAEHAHRLQYRLGFTVFLFDYRGYGKSSGPFPSEDRVYADAERAWQYLVRERRIDPRRIVLYGHSLGGAVAVEMALRHPEVAGAVVESSFTSIQEMTATQAWTRFFPVRWLLHQRFDSIAKVSRLQVPVLFIHGQRDQVISYTMSERNYAATPQPKRLLLIAGGDHATNAVEGGNLYLEGFRAFAHSVLSR</sequence>
<dbReference type="InterPro" id="IPR022742">
    <property type="entry name" value="Hydrolase_4"/>
</dbReference>
<dbReference type="PRINTS" id="PR00111">
    <property type="entry name" value="ABHYDROLASE"/>
</dbReference>
<dbReference type="PANTHER" id="PTHR12277:SF81">
    <property type="entry name" value="PROTEIN ABHD13"/>
    <property type="match status" value="1"/>
</dbReference>
<organism evidence="3 4">
    <name type="scientific">Gloeobacter morelensis MG652769</name>
    <dbReference type="NCBI Taxonomy" id="2781736"/>
    <lineage>
        <taxon>Bacteria</taxon>
        <taxon>Bacillati</taxon>
        <taxon>Cyanobacteriota</taxon>
        <taxon>Cyanophyceae</taxon>
        <taxon>Gloeobacterales</taxon>
        <taxon>Gloeobacteraceae</taxon>
        <taxon>Gloeobacter</taxon>
        <taxon>Gloeobacter morelensis</taxon>
    </lineage>
</organism>
<protein>
    <submittedName>
        <fullName evidence="3">Alpha/beta fold hydrolase</fullName>
    </submittedName>
</protein>
<evidence type="ECO:0000256" key="1">
    <source>
        <dbReference type="SAM" id="Phobius"/>
    </source>
</evidence>
<evidence type="ECO:0000259" key="2">
    <source>
        <dbReference type="Pfam" id="PF12146"/>
    </source>
</evidence>
<feature type="transmembrane region" description="Helical" evidence="1">
    <location>
        <begin position="20"/>
        <end position="38"/>
    </location>
</feature>
<dbReference type="Pfam" id="PF12146">
    <property type="entry name" value="Hydrolase_4"/>
    <property type="match status" value="1"/>
</dbReference>
<dbReference type="PANTHER" id="PTHR12277">
    <property type="entry name" value="ALPHA/BETA HYDROLASE DOMAIN-CONTAINING PROTEIN"/>
    <property type="match status" value="1"/>
</dbReference>
<proteinExistence type="predicted"/>
<keyword evidence="3" id="KW-0378">Hydrolase</keyword>
<dbReference type="InterPro" id="IPR000073">
    <property type="entry name" value="AB_hydrolase_1"/>
</dbReference>
<accession>A0ABY3PRX2</accession>
<reference evidence="3 4" key="1">
    <citation type="journal article" date="2021" name="Genome Biol. Evol.">
        <title>Complete Genome Sequencing of a Novel Gloeobacter Species from a Waterfall Cave in Mexico.</title>
        <authorList>
            <person name="Saw J.H."/>
            <person name="Cardona T."/>
            <person name="Montejano G."/>
        </authorList>
    </citation>
    <scope>NUCLEOTIDE SEQUENCE [LARGE SCALE GENOMIC DNA]</scope>
    <source>
        <strain evidence="3">MG652769</strain>
    </source>
</reference>
<dbReference type="Gene3D" id="3.40.50.1820">
    <property type="entry name" value="alpha/beta hydrolase"/>
    <property type="match status" value="1"/>
</dbReference>
<evidence type="ECO:0000313" key="4">
    <source>
        <dbReference type="Proteomes" id="UP001054846"/>
    </source>
</evidence>
<dbReference type="EMBL" id="CP063845">
    <property type="protein sequence ID" value="UFP96364.1"/>
    <property type="molecule type" value="Genomic_DNA"/>
</dbReference>
<dbReference type="InterPro" id="IPR029058">
    <property type="entry name" value="AB_hydrolase_fold"/>
</dbReference>